<dbReference type="RefSeq" id="WP_272738432.1">
    <property type="nucleotide sequence ID" value="NZ_CP116942.1"/>
</dbReference>
<feature type="transmembrane region" description="Helical" evidence="1">
    <location>
        <begin position="297"/>
        <end position="317"/>
    </location>
</feature>
<gene>
    <name evidence="2" type="ORF">PO878_09300</name>
</gene>
<keyword evidence="1" id="KW-1133">Transmembrane helix</keyword>
<feature type="transmembrane region" description="Helical" evidence="1">
    <location>
        <begin position="406"/>
        <end position="426"/>
    </location>
</feature>
<feature type="transmembrane region" description="Helical" evidence="1">
    <location>
        <begin position="104"/>
        <end position="125"/>
    </location>
</feature>
<dbReference type="EMBL" id="CP116942">
    <property type="protein sequence ID" value="WCO68918.1"/>
    <property type="molecule type" value="Genomic_DNA"/>
</dbReference>
<name>A0AAF0BXE5_9ACTN</name>
<feature type="transmembrane region" description="Helical" evidence="1">
    <location>
        <begin position="131"/>
        <end position="150"/>
    </location>
</feature>
<keyword evidence="3" id="KW-1185">Reference proteome</keyword>
<evidence type="ECO:0000313" key="3">
    <source>
        <dbReference type="Proteomes" id="UP001216390"/>
    </source>
</evidence>
<dbReference type="KEGG" id="ima:PO878_09300"/>
<feature type="transmembrane region" description="Helical" evidence="1">
    <location>
        <begin position="256"/>
        <end position="277"/>
    </location>
</feature>
<keyword evidence="1" id="KW-0812">Transmembrane</keyword>
<organism evidence="2 3">
    <name type="scientific">Iamia majanohamensis</name>
    <dbReference type="NCBI Taxonomy" id="467976"/>
    <lineage>
        <taxon>Bacteria</taxon>
        <taxon>Bacillati</taxon>
        <taxon>Actinomycetota</taxon>
        <taxon>Acidimicrobiia</taxon>
        <taxon>Acidimicrobiales</taxon>
        <taxon>Iamiaceae</taxon>
        <taxon>Iamia</taxon>
    </lineage>
</organism>
<evidence type="ECO:0000256" key="1">
    <source>
        <dbReference type="SAM" id="Phobius"/>
    </source>
</evidence>
<evidence type="ECO:0000313" key="2">
    <source>
        <dbReference type="EMBL" id="WCO68918.1"/>
    </source>
</evidence>
<proteinExistence type="predicted"/>
<dbReference type="AlphaFoldDB" id="A0AAF0BXE5"/>
<sequence>MTAVVVALHLVLDRSAGPSITADEAGYLGNARWLAGQDPVLSIARSPFYGWGYAAVLAPVHWVVDDPGLRWDAILAVNALLLGALVPLLHAVGRRILDLRPMPALVASVVAALGPGVVGTGAAAVAENLSLPLAVVAVLALHASVASSRWWARVAFGPVVAALYATHPRFAPVVVVVAVALVVALVVGPLARGVALANLVGLGLGVAGVRLVDRLLVEARWLQVDRIEGGREAVVSQLTTADGLQEVVRSTLGQGWYLAVGTLGLTLVGVVAVAALAAGRPLTTAGGGSPTVAARVAAGGTLVMAPALAAVSVYFFARTQVRDDHLVYGRHNETFVPLWLLAGVATVLDPRSRAILARTLAGAAAVLVAVAVATVVRLDPVVHGGDFAVRAVPALARVLEGPADEVFLRGSLVAVVGLVVVGLLAVVLRRPALAVAVVAAWLLWVGVGRADEVRAETADRYRGWEVPEALDRLGVEEAAIDARAAPKAVLTYPFALPEVRFVPYVPDRGARPDTAFVVASAADADLADAGGRLVLVDEQMAVGDVDALGVWVMPGPEQEALAAAGRLRPP</sequence>
<feature type="transmembrane region" description="Helical" evidence="1">
    <location>
        <begin position="170"/>
        <end position="188"/>
    </location>
</feature>
<keyword evidence="1" id="KW-0472">Membrane</keyword>
<reference evidence="2" key="1">
    <citation type="submission" date="2023-01" db="EMBL/GenBank/DDBJ databases">
        <title>The diversity of Class Acidimicrobiia in South China Sea sediment environments and the proposal of Iamia marina sp. nov., a novel species of the genus Iamia.</title>
        <authorList>
            <person name="He Y."/>
            <person name="Tian X."/>
        </authorList>
    </citation>
    <scope>NUCLEOTIDE SEQUENCE</scope>
    <source>
        <strain evidence="2">DSM 19957</strain>
    </source>
</reference>
<dbReference type="Proteomes" id="UP001216390">
    <property type="component" value="Chromosome"/>
</dbReference>
<feature type="transmembrane region" description="Helical" evidence="1">
    <location>
        <begin position="355"/>
        <end position="376"/>
    </location>
</feature>
<feature type="transmembrane region" description="Helical" evidence="1">
    <location>
        <begin position="73"/>
        <end position="92"/>
    </location>
</feature>
<accession>A0AAF0BXE5</accession>
<feature type="transmembrane region" description="Helical" evidence="1">
    <location>
        <begin position="194"/>
        <end position="212"/>
    </location>
</feature>
<protein>
    <submittedName>
        <fullName evidence="2">Uncharacterized protein</fullName>
    </submittedName>
</protein>